<organism evidence="8 9">
    <name type="scientific">Oerskovia turbata</name>
    <dbReference type="NCBI Taxonomy" id="1713"/>
    <lineage>
        <taxon>Bacteria</taxon>
        <taxon>Bacillati</taxon>
        <taxon>Actinomycetota</taxon>
        <taxon>Actinomycetes</taxon>
        <taxon>Micrococcales</taxon>
        <taxon>Cellulomonadaceae</taxon>
        <taxon>Oerskovia</taxon>
    </lineage>
</organism>
<name>A0A4Q1KQ31_9CELL</name>
<dbReference type="InterPro" id="IPR049900">
    <property type="entry name" value="PKS_mFAS_DH"/>
</dbReference>
<dbReference type="SMART" id="SM00826">
    <property type="entry name" value="PKS_DH"/>
    <property type="match status" value="1"/>
</dbReference>
<dbReference type="InterPro" id="IPR013120">
    <property type="entry name" value="FAR_NAD-bd"/>
</dbReference>
<evidence type="ECO:0000313" key="10">
    <source>
        <dbReference type="Proteomes" id="UP000290517"/>
    </source>
</evidence>
<dbReference type="SUPFAM" id="SSF51735">
    <property type="entry name" value="NAD(P)-binding Rossmann-fold domains"/>
    <property type="match status" value="1"/>
</dbReference>
<dbReference type="GO" id="GO:0004312">
    <property type="term" value="F:fatty acid synthase activity"/>
    <property type="evidence" value="ECO:0007669"/>
    <property type="project" value="TreeGrafter"/>
</dbReference>
<dbReference type="PROSITE" id="PS52019">
    <property type="entry name" value="PKS_MFAS_DH"/>
    <property type="match status" value="1"/>
</dbReference>
<dbReference type="SUPFAM" id="SSF47336">
    <property type="entry name" value="ACP-like"/>
    <property type="match status" value="1"/>
</dbReference>
<dbReference type="CDD" id="cd05235">
    <property type="entry name" value="SDR_e1"/>
    <property type="match status" value="1"/>
</dbReference>
<proteinExistence type="predicted"/>
<dbReference type="STRING" id="1713.GCA_000718325_03365"/>
<dbReference type="Gene3D" id="3.10.129.110">
    <property type="entry name" value="Polyketide synthase dehydratase"/>
    <property type="match status" value="1"/>
</dbReference>
<feature type="active site" description="Proton acceptor; for dehydratase activity" evidence="4">
    <location>
        <position position="770"/>
    </location>
</feature>
<dbReference type="InterPro" id="IPR036736">
    <property type="entry name" value="ACP-like_sf"/>
</dbReference>
<evidence type="ECO:0000259" key="5">
    <source>
        <dbReference type="PROSITE" id="PS52004"/>
    </source>
</evidence>
<accession>A0A4Q1KQ31</accession>
<dbReference type="PANTHER" id="PTHR43775:SF37">
    <property type="entry name" value="SI:DKEY-61P9.11"/>
    <property type="match status" value="1"/>
</dbReference>
<dbReference type="Pfam" id="PF16197">
    <property type="entry name" value="KAsynt_C_assoc"/>
    <property type="match status" value="1"/>
</dbReference>
<dbReference type="Gene3D" id="3.40.47.10">
    <property type="match status" value="1"/>
</dbReference>
<dbReference type="InterPro" id="IPR020841">
    <property type="entry name" value="PKS_Beta-ketoAc_synthase_dom"/>
</dbReference>
<dbReference type="InterPro" id="IPR020807">
    <property type="entry name" value="PKS_DH"/>
</dbReference>
<dbReference type="InterPro" id="IPR049552">
    <property type="entry name" value="PKS_DH_N"/>
</dbReference>
<dbReference type="CDD" id="cd00833">
    <property type="entry name" value="PKS"/>
    <property type="match status" value="1"/>
</dbReference>
<feature type="domain" description="Ketosynthase family 3 (KS3)" evidence="5">
    <location>
        <begin position="38"/>
        <end position="460"/>
    </location>
</feature>
<dbReference type="InterPro" id="IPR014031">
    <property type="entry name" value="Ketoacyl_synth_C"/>
</dbReference>
<dbReference type="InterPro" id="IPR014030">
    <property type="entry name" value="Ketoacyl_synth_N"/>
</dbReference>
<feature type="region of interest" description="C-terminal hotdog fold" evidence="4">
    <location>
        <begin position="871"/>
        <end position="1014"/>
    </location>
</feature>
<keyword evidence="1" id="KW-0596">Phosphopantetheine</keyword>
<dbReference type="InterPro" id="IPR010080">
    <property type="entry name" value="Thioester_reductase-like_dom"/>
</dbReference>
<dbReference type="Pfam" id="PF21089">
    <property type="entry name" value="PKS_DH_N"/>
    <property type="match status" value="1"/>
</dbReference>
<protein>
    <submittedName>
        <fullName evidence="8">NAD-dependent epimerase/dehydratase family protein</fullName>
    </submittedName>
</protein>
<gene>
    <name evidence="7" type="ORF">EQW73_15235</name>
    <name evidence="8" type="ORF">EQW78_16205</name>
</gene>
<evidence type="ECO:0000259" key="6">
    <source>
        <dbReference type="PROSITE" id="PS52019"/>
    </source>
</evidence>
<evidence type="ECO:0000313" key="9">
    <source>
        <dbReference type="Proteomes" id="UP000289805"/>
    </source>
</evidence>
<dbReference type="PROSITE" id="PS52004">
    <property type="entry name" value="KS3_2"/>
    <property type="match status" value="1"/>
</dbReference>
<feature type="region of interest" description="N-terminal hotdog fold" evidence="4">
    <location>
        <begin position="738"/>
        <end position="858"/>
    </location>
</feature>
<dbReference type="InterPro" id="IPR042104">
    <property type="entry name" value="PKS_dehydratase_sf"/>
</dbReference>
<dbReference type="SMART" id="SM00825">
    <property type="entry name" value="PKS_KS"/>
    <property type="match status" value="1"/>
</dbReference>
<dbReference type="OrthoDB" id="9778690at2"/>
<dbReference type="Pfam" id="PF00109">
    <property type="entry name" value="ketoacyl-synt"/>
    <property type="match status" value="1"/>
</dbReference>
<dbReference type="InterPro" id="IPR016039">
    <property type="entry name" value="Thiolase-like"/>
</dbReference>
<keyword evidence="2" id="KW-0597">Phosphoprotein</keyword>
<evidence type="ECO:0000256" key="4">
    <source>
        <dbReference type="PROSITE-ProRule" id="PRU01363"/>
    </source>
</evidence>
<keyword evidence="10" id="KW-1185">Reference proteome</keyword>
<evidence type="ECO:0000256" key="2">
    <source>
        <dbReference type="ARBA" id="ARBA00022553"/>
    </source>
</evidence>
<dbReference type="InterPro" id="IPR050091">
    <property type="entry name" value="PKS_NRPS_Biosynth_Enz"/>
</dbReference>
<dbReference type="SUPFAM" id="SSF53901">
    <property type="entry name" value="Thiolase-like"/>
    <property type="match status" value="1"/>
</dbReference>
<dbReference type="Pfam" id="PF07993">
    <property type="entry name" value="NAD_binding_4"/>
    <property type="match status" value="1"/>
</dbReference>
<evidence type="ECO:0000313" key="8">
    <source>
        <dbReference type="EMBL" id="RXR31705.1"/>
    </source>
</evidence>
<dbReference type="RefSeq" id="WP_051703255.1">
    <property type="nucleotide sequence ID" value="NZ_JOFV01000020.1"/>
</dbReference>
<dbReference type="EMBL" id="SDJR01000011">
    <property type="protein sequence ID" value="RXR23096.1"/>
    <property type="molecule type" value="Genomic_DNA"/>
</dbReference>
<dbReference type="GO" id="GO:0004315">
    <property type="term" value="F:3-oxoacyl-[acyl-carrier-protein] synthase activity"/>
    <property type="evidence" value="ECO:0007669"/>
    <property type="project" value="InterPro"/>
</dbReference>
<dbReference type="PROSITE" id="PS00606">
    <property type="entry name" value="KS3_1"/>
    <property type="match status" value="1"/>
</dbReference>
<comment type="caution">
    <text evidence="8">The sequence shown here is derived from an EMBL/GenBank/DDBJ whole genome shotgun (WGS) entry which is preliminary data.</text>
</comment>
<dbReference type="NCBIfam" id="TIGR01746">
    <property type="entry name" value="Thioester-redct"/>
    <property type="match status" value="1"/>
</dbReference>
<feature type="active site" description="Proton donor; for dehydratase activity" evidence="4">
    <location>
        <position position="934"/>
    </location>
</feature>
<dbReference type="Proteomes" id="UP000290517">
    <property type="component" value="Unassembled WGS sequence"/>
</dbReference>
<dbReference type="EMBL" id="SDJQ01000023">
    <property type="protein sequence ID" value="RXR31705.1"/>
    <property type="molecule type" value="Genomic_DNA"/>
</dbReference>
<reference evidence="9 10" key="1">
    <citation type="submission" date="2019-01" db="EMBL/GenBank/DDBJ databases">
        <title>Oerskovia turbata Genome sequencing and assembly.</title>
        <authorList>
            <person name="Dou T."/>
        </authorList>
    </citation>
    <scope>NUCLEOTIDE SEQUENCE [LARGE SCALE GENOMIC DNA]</scope>
    <source>
        <strain evidence="8 9">JCM12123</strain>
        <strain evidence="7 10">JCM3160</strain>
    </source>
</reference>
<sequence>MTDVLLTTEEDLQRSTITRALREIQSLKHELQHRPPARSEIAVVSAACRLPRASTPEEFWDLLVKGDPTAGPVPGDRWDNEAVLAPFPGGLGTSYADSGSFLVDPFDFDPAPFGMSPREAASTDPHHRLVLLCAWEALERAGIAPTSLRGSRTGVFVGMSGNDFERHRLATGRLADIDGLASMGSSANFAANRLSFALGLQGPSLVVDTACSSSLVALHQARRALEEGECDLAVVAGVNVMLSAEAMIALSQSRMLSPTGRCHTFSDRADGYARGEGCVVVVLRRVDDQVAHAATPLGILLATAVNQDGPTSGITVPSGRAQADLIRQAIKSSGVSAEDVDYVEAHGTGTPLGDPIELRALASVHVGRRRGPLLVGATKPVTGHLEGAAGLVGLLKCLMVVQHGTVPAQPLDGRLTDGIDWEATPLSVPTSAVDLAHPLPVAGVSSFGYGGTNAHAIVRRWNADRPIGDARATDDAAPLSLRLSGASSDAVAALALRFEAFLRAEGPAAASRLCAASLVGQADLTHRLSVVGSGAEQLQAGLRAAARGRPHHTHVARRTMIGSAQVVDVDGFGQPRAGDLWALERIVPGLRQDAERLTQQMPAEVAPLWLRPEDVQQGEFRSTPEGTLYFWAVIGRGLERLGLTARYSGDVPDHHDPSTWLGSHSSTAGPGDVDVVDGESLVVRFLRVAHSAWCGGASVVWHGLRRSVENGPPIPTYPWRLTELRPPLSGRARDVVAGSGLNLRILRTGSRSAEAHAVVDELSVPLLREHTVHGRMVVPGVVFMELVLRLAEAVIGTSARVVSLNIARPCLLGDGEARPLHLTWDGADGAGSISVASGVGPRKQHHVTAVLAVDGLRPLEEAPFWAEEEPVDSLDRADFYRRMWPAAFHIGPSLTLVEHVRRDAAGDLYGELAPAPDGCAALRSGIRRELLVLDAAIQVAGALRTDRSDGVVTLGTGFSDLFLADDADFARGARVRAVATGVGRADVMICSPAGAPLAVLTGVTNLPVSAEQLTGVADGAQRSAVADLDRGDGAEGLVRRAIATVLRTDPAAVAREARLEDLMDSILLVELGELLAPHAPGPLGVPDLLDAESVEGLIDLLDTETASVGESDEPIAVDGGPPLRKRELTVEAMVALAEKEDVTEVDVVSRDALPKGILLTGATGFVGSFLLHELLSTTERHVYCLVRAEDEAEAGRRLRAAAASHGLPTDLFDDRVSVVVGDLTHERFGLDATSYEDLLAHVGEIFHNAGAVKWTSSYEQLAPHNVGGTAEILRFATAGSAKVVHFTSTVGVFSSDRVDLGAVDESVPLTQSDALMVGYAQTKWVSEMMIRRAGEQGLRFTIHRINSGPSSTASGFNRLDHLSLIIKGCVESGLAPLDGPFPVQAAPIDHVARAYVRLALNPAFEGETSHLVNEPVVSWSEFFEHVRSYGYPLTRMPFDEWRTAVTGRRSGTLALLGLAPFLTRTIDDVRLANFAAPGTRSALGLTGPWCPVVDRDLVHTFLDGFVAGRFFPAPTP</sequence>
<dbReference type="PANTHER" id="PTHR43775">
    <property type="entry name" value="FATTY ACID SYNTHASE"/>
    <property type="match status" value="1"/>
</dbReference>
<dbReference type="Gene3D" id="3.40.50.720">
    <property type="entry name" value="NAD(P)-binding Rossmann-like Domain"/>
    <property type="match status" value="1"/>
</dbReference>
<evidence type="ECO:0000256" key="3">
    <source>
        <dbReference type="ARBA" id="ARBA00022679"/>
    </source>
</evidence>
<dbReference type="InterPro" id="IPR018201">
    <property type="entry name" value="Ketoacyl_synth_AS"/>
</dbReference>
<dbReference type="InterPro" id="IPR036291">
    <property type="entry name" value="NAD(P)-bd_dom_sf"/>
</dbReference>
<dbReference type="Gene3D" id="3.30.70.3290">
    <property type="match status" value="1"/>
</dbReference>
<evidence type="ECO:0000313" key="7">
    <source>
        <dbReference type="EMBL" id="RXR23096.1"/>
    </source>
</evidence>
<dbReference type="GO" id="GO:0006633">
    <property type="term" value="P:fatty acid biosynthetic process"/>
    <property type="evidence" value="ECO:0007669"/>
    <property type="project" value="InterPro"/>
</dbReference>
<dbReference type="Pfam" id="PF02801">
    <property type="entry name" value="Ketoacyl-synt_C"/>
    <property type="match status" value="1"/>
</dbReference>
<dbReference type="Proteomes" id="UP000289805">
    <property type="component" value="Unassembled WGS sequence"/>
</dbReference>
<dbReference type="InterPro" id="IPR032821">
    <property type="entry name" value="PKS_assoc"/>
</dbReference>
<keyword evidence="3" id="KW-0808">Transferase</keyword>
<feature type="domain" description="PKS/mFAS DH" evidence="6">
    <location>
        <begin position="738"/>
        <end position="1014"/>
    </location>
</feature>
<evidence type="ECO:0000256" key="1">
    <source>
        <dbReference type="ARBA" id="ARBA00022450"/>
    </source>
</evidence>